<dbReference type="Proteomes" id="UP000010121">
    <property type="component" value="Unassembled WGS sequence"/>
</dbReference>
<reference evidence="2 3" key="1">
    <citation type="submission" date="2009-08" db="EMBL/GenBank/DDBJ databases">
        <title>The draft genome of Rhodobacter sp. SW2.</title>
        <authorList>
            <consortium name="US DOE Joint Genome Institute (JGI-PGF)"/>
            <person name="Lucas S."/>
            <person name="Copeland A."/>
            <person name="Lapidus A."/>
            <person name="Glavina del Rio T."/>
            <person name="Tice H."/>
            <person name="Bruce D."/>
            <person name="Goodwin L."/>
            <person name="Pitluck S."/>
            <person name="Larimer F."/>
            <person name="Land M.L."/>
            <person name="Hauser L."/>
            <person name="Emerson D."/>
        </authorList>
    </citation>
    <scope>NUCLEOTIDE SEQUENCE [LARGE SCALE GENOMIC DNA]</scope>
    <source>
        <strain evidence="2 3">SW2</strain>
    </source>
</reference>
<sequence length="119" mass="12569">MNIGLVAHALNFFARVLRACAIMVGLGLVMLSSSYCPTGQTDCAMAGMDMETQDGVCVLACGVPFQYSVQVAPAFVGKISVLPVPKVPRIAGILTEPDVPPPDPLFEMTLPIQPHQGDL</sequence>
<dbReference type="RefSeq" id="WP_008030638.1">
    <property type="nucleotide sequence ID" value="NZ_ACYY01000012.1"/>
</dbReference>
<organism evidence="2 3">
    <name type="scientific">Rhodobacter ferrooxidans</name>
    <dbReference type="NCBI Taxonomy" id="371731"/>
    <lineage>
        <taxon>Bacteria</taxon>
        <taxon>Pseudomonadati</taxon>
        <taxon>Pseudomonadota</taxon>
        <taxon>Alphaproteobacteria</taxon>
        <taxon>Rhodobacterales</taxon>
        <taxon>Rhodobacter group</taxon>
        <taxon>Rhodobacter</taxon>
    </lineage>
</organism>
<evidence type="ECO:0000313" key="3">
    <source>
        <dbReference type="Proteomes" id="UP000010121"/>
    </source>
</evidence>
<keyword evidence="1" id="KW-0812">Transmembrane</keyword>
<dbReference type="STRING" id="371731.Rsw2DRAFT_2044"/>
<protein>
    <submittedName>
        <fullName evidence="2">Uncharacterized protein</fullName>
    </submittedName>
</protein>
<feature type="transmembrane region" description="Helical" evidence="1">
    <location>
        <begin position="12"/>
        <end position="31"/>
    </location>
</feature>
<gene>
    <name evidence="2" type="ORF">Rsw2DRAFT_2044</name>
</gene>
<keyword evidence="3" id="KW-1185">Reference proteome</keyword>
<dbReference type="EMBL" id="ACYY01000012">
    <property type="protein sequence ID" value="EEW25064.1"/>
    <property type="molecule type" value="Genomic_DNA"/>
</dbReference>
<proteinExistence type="predicted"/>
<comment type="caution">
    <text evidence="2">The sequence shown here is derived from an EMBL/GenBank/DDBJ whole genome shotgun (WGS) entry which is preliminary data.</text>
</comment>
<keyword evidence="1" id="KW-1133">Transmembrane helix</keyword>
<evidence type="ECO:0000313" key="2">
    <source>
        <dbReference type="EMBL" id="EEW25064.1"/>
    </source>
</evidence>
<name>C8S1W6_9RHOB</name>
<evidence type="ECO:0000256" key="1">
    <source>
        <dbReference type="SAM" id="Phobius"/>
    </source>
</evidence>
<keyword evidence="1" id="KW-0472">Membrane</keyword>
<dbReference type="AlphaFoldDB" id="C8S1W6"/>
<accession>C8S1W6</accession>
<dbReference type="OrthoDB" id="7858410at2"/>